<dbReference type="EnsemblPlants" id="AUR62037256-RA">
    <property type="protein sequence ID" value="AUR62037256-RA:cds"/>
    <property type="gene ID" value="AUR62037256"/>
</dbReference>
<dbReference type="Proteomes" id="UP000596660">
    <property type="component" value="Unplaced"/>
</dbReference>
<dbReference type="OMA" id="HETEANI"/>
<dbReference type="Pfam" id="PF10551">
    <property type="entry name" value="MULE"/>
    <property type="match status" value="1"/>
</dbReference>
<keyword evidence="1" id="KW-0479">Metal-binding</keyword>
<dbReference type="PANTHER" id="PTHR47718">
    <property type="entry name" value="OS01G0519700 PROTEIN"/>
    <property type="match status" value="1"/>
</dbReference>
<keyword evidence="4" id="KW-1185">Reference proteome</keyword>
<evidence type="ECO:0000256" key="1">
    <source>
        <dbReference type="PROSITE-ProRule" id="PRU00325"/>
    </source>
</evidence>
<protein>
    <recommendedName>
        <fullName evidence="2">SWIM-type domain-containing protein</fullName>
    </recommendedName>
</protein>
<reference evidence="3" key="1">
    <citation type="journal article" date="2017" name="Nature">
        <title>The genome of Chenopodium quinoa.</title>
        <authorList>
            <person name="Jarvis D.E."/>
            <person name="Ho Y.S."/>
            <person name="Lightfoot D.J."/>
            <person name="Schmoeckel S.M."/>
            <person name="Li B."/>
            <person name="Borm T.J.A."/>
            <person name="Ohyanagi H."/>
            <person name="Mineta K."/>
            <person name="Michell C.T."/>
            <person name="Saber N."/>
            <person name="Kharbatia N.M."/>
            <person name="Rupper R.R."/>
            <person name="Sharp A.R."/>
            <person name="Dally N."/>
            <person name="Boughton B.A."/>
            <person name="Woo Y.H."/>
            <person name="Gao G."/>
            <person name="Schijlen E.G.W.M."/>
            <person name="Guo X."/>
            <person name="Momin A.A."/>
            <person name="Negrao S."/>
            <person name="Al-Babili S."/>
            <person name="Gehring C."/>
            <person name="Roessner U."/>
            <person name="Jung C."/>
            <person name="Murphy K."/>
            <person name="Arold S.T."/>
            <person name="Gojobori T."/>
            <person name="van der Linden C.G."/>
            <person name="van Loo E.N."/>
            <person name="Jellen E.N."/>
            <person name="Maughan P.J."/>
            <person name="Tester M."/>
        </authorList>
    </citation>
    <scope>NUCLEOTIDE SEQUENCE [LARGE SCALE GENOMIC DNA]</scope>
    <source>
        <strain evidence="3">cv. PI 614886</strain>
    </source>
</reference>
<dbReference type="GO" id="GO:0008270">
    <property type="term" value="F:zinc ion binding"/>
    <property type="evidence" value="ECO:0007669"/>
    <property type="project" value="UniProtKB-KW"/>
</dbReference>
<sequence length="496" mass="58013">MFWCDRICQGNYKTFGSVIAFDMTYKVNAYNKPFVVIVGVNHHRKTVPLGVALVTNEKTVTYIWVLRQLLEAGGNVAPYTVVTDGDKSMKLSIEEVFPYAHDRLCLWHLMRNIKGHTNRRFCSGIMKCVDGARTPSEFEQAWEDLMKAYDEVRDKKWAKDLYNDKHKWAEAFMVRQFYAGMRRTQRCESMNSTLKTVITKEIMLYRFVELYDQVLEHIRFEEDKDDYIFTHTFPVITSVLTEIKTQAARTYTRNLYNLFCKELEFESRHIVTKVKEEKGHVDGSSTTYWLNNYVLKDCNYSVCYNDKLKQLVCCCMKYNAIGLPCRHMFAVMKYRGMVELPESCILRRWTIKAKSNISNSLKQQDLQKRNDQASANGRFSFLNGLSTQLSRMVSTSYDRSIWLRDKLAKMILEIEKEKINPKEKDIIKEQKKRKGKAESQGAAPQVIKRGGFVDLLRKFMPRTYNIGDVANATDSYEISKFEKLPTIFDWDPNTDF</sequence>
<dbReference type="PROSITE" id="PS50966">
    <property type="entry name" value="ZF_SWIM"/>
    <property type="match status" value="1"/>
</dbReference>
<keyword evidence="1" id="KW-0862">Zinc</keyword>
<dbReference type="PANTHER" id="PTHR47718:SF15">
    <property type="entry name" value="PROTEIN FAR1-RELATED SEQUENCE 5-LIKE"/>
    <property type="match status" value="1"/>
</dbReference>
<organism evidence="3 4">
    <name type="scientific">Chenopodium quinoa</name>
    <name type="common">Quinoa</name>
    <dbReference type="NCBI Taxonomy" id="63459"/>
    <lineage>
        <taxon>Eukaryota</taxon>
        <taxon>Viridiplantae</taxon>
        <taxon>Streptophyta</taxon>
        <taxon>Embryophyta</taxon>
        <taxon>Tracheophyta</taxon>
        <taxon>Spermatophyta</taxon>
        <taxon>Magnoliopsida</taxon>
        <taxon>eudicotyledons</taxon>
        <taxon>Gunneridae</taxon>
        <taxon>Pentapetalae</taxon>
        <taxon>Caryophyllales</taxon>
        <taxon>Chenopodiaceae</taxon>
        <taxon>Chenopodioideae</taxon>
        <taxon>Atripliceae</taxon>
        <taxon>Chenopodium</taxon>
    </lineage>
</organism>
<reference evidence="3" key="2">
    <citation type="submission" date="2021-03" db="UniProtKB">
        <authorList>
            <consortium name="EnsemblPlants"/>
        </authorList>
    </citation>
    <scope>IDENTIFICATION</scope>
</reference>
<dbReference type="InterPro" id="IPR007527">
    <property type="entry name" value="Znf_SWIM"/>
</dbReference>
<accession>A0A803MYH6</accession>
<feature type="domain" description="SWIM-type" evidence="2">
    <location>
        <begin position="300"/>
        <end position="336"/>
    </location>
</feature>
<name>A0A803MYH6_CHEQI</name>
<evidence type="ECO:0000259" key="2">
    <source>
        <dbReference type="PROSITE" id="PS50966"/>
    </source>
</evidence>
<evidence type="ECO:0000313" key="3">
    <source>
        <dbReference type="EnsemblPlants" id="AUR62037256-RA:cds"/>
    </source>
</evidence>
<dbReference type="AlphaFoldDB" id="A0A803MYH6"/>
<proteinExistence type="predicted"/>
<dbReference type="Gramene" id="AUR62037256-RA">
    <property type="protein sequence ID" value="AUR62037256-RA:cds"/>
    <property type="gene ID" value="AUR62037256"/>
</dbReference>
<evidence type="ECO:0000313" key="4">
    <source>
        <dbReference type="Proteomes" id="UP000596660"/>
    </source>
</evidence>
<keyword evidence="1" id="KW-0863">Zinc-finger</keyword>
<dbReference type="InterPro" id="IPR018289">
    <property type="entry name" value="MULE_transposase_dom"/>
</dbReference>